<sequence length="150" mass="15747">MRLLAVIVVLLTAGPLAASAAESTGTGVQLSDPVGTGAVLELVLGLVAVIALILLLAWAVKRVNLLPGQRSGMQVVAVLPLGQRERAVLVQVGEKQLLLGVGASQVTLLERFETPVIEPKRGPDGVFSKRLQDVMRQRGSITSPRSEPDA</sequence>
<gene>
    <name evidence="9" type="ORF">GCM10011352_37020</name>
</gene>
<keyword evidence="1 7" id="KW-1003">Cell membrane</keyword>
<keyword evidence="3 7" id="KW-1133">Transmembrane helix</keyword>
<evidence type="ECO:0000256" key="1">
    <source>
        <dbReference type="ARBA" id="ARBA00022475"/>
    </source>
</evidence>
<dbReference type="InterPro" id="IPR022781">
    <property type="entry name" value="Flagellar_biosynth_FliO"/>
</dbReference>
<evidence type="ECO:0000313" key="10">
    <source>
        <dbReference type="Proteomes" id="UP000629025"/>
    </source>
</evidence>
<dbReference type="InterPro" id="IPR052205">
    <property type="entry name" value="FliO/MopB"/>
</dbReference>
<dbReference type="EMBL" id="BMIJ01000008">
    <property type="protein sequence ID" value="GGC07286.1"/>
    <property type="molecule type" value="Genomic_DNA"/>
</dbReference>
<evidence type="ECO:0000256" key="2">
    <source>
        <dbReference type="ARBA" id="ARBA00022692"/>
    </source>
</evidence>
<evidence type="ECO:0000256" key="4">
    <source>
        <dbReference type="ARBA" id="ARBA00023136"/>
    </source>
</evidence>
<reference evidence="10" key="1">
    <citation type="journal article" date="2019" name="Int. J. Syst. Evol. Microbiol.">
        <title>The Global Catalogue of Microorganisms (GCM) 10K type strain sequencing project: providing services to taxonomists for standard genome sequencing and annotation.</title>
        <authorList>
            <consortium name="The Broad Institute Genomics Platform"/>
            <consortium name="The Broad Institute Genome Sequencing Center for Infectious Disease"/>
            <person name="Wu L."/>
            <person name="Ma J."/>
        </authorList>
    </citation>
    <scope>NUCLEOTIDE SEQUENCE [LARGE SCALE GENOMIC DNA]</scope>
    <source>
        <strain evidence="10">CGMCC 1.15341</strain>
    </source>
</reference>
<dbReference type="PANTHER" id="PTHR38766:SF1">
    <property type="entry name" value="FLAGELLAR PROTEIN FLIO"/>
    <property type="match status" value="1"/>
</dbReference>
<dbReference type="Pfam" id="PF04347">
    <property type="entry name" value="FliO"/>
    <property type="match status" value="1"/>
</dbReference>
<comment type="subcellular location">
    <subcellularLocation>
        <location evidence="7">Cell membrane</location>
    </subcellularLocation>
    <subcellularLocation>
        <location evidence="7">Bacterial flagellum basal body</location>
    </subcellularLocation>
</comment>
<feature type="signal peptide" evidence="8">
    <location>
        <begin position="1"/>
        <end position="20"/>
    </location>
</feature>
<dbReference type="NCBIfam" id="TIGR03500">
    <property type="entry name" value="FliO_TIGR"/>
    <property type="match status" value="1"/>
</dbReference>
<keyword evidence="5 7" id="KW-0975">Bacterial flagellum</keyword>
<accession>A0ABQ1KT72</accession>
<dbReference type="Proteomes" id="UP000629025">
    <property type="component" value="Unassembled WGS sequence"/>
</dbReference>
<keyword evidence="10" id="KW-1185">Reference proteome</keyword>
<organism evidence="9 10">
    <name type="scientific">Marinobacterium zhoushanense</name>
    <dbReference type="NCBI Taxonomy" id="1679163"/>
    <lineage>
        <taxon>Bacteria</taxon>
        <taxon>Pseudomonadati</taxon>
        <taxon>Pseudomonadota</taxon>
        <taxon>Gammaproteobacteria</taxon>
        <taxon>Oceanospirillales</taxon>
        <taxon>Oceanospirillaceae</taxon>
        <taxon>Marinobacterium</taxon>
    </lineage>
</organism>
<evidence type="ECO:0000256" key="7">
    <source>
        <dbReference type="RuleBase" id="RU362064"/>
    </source>
</evidence>
<evidence type="ECO:0000256" key="5">
    <source>
        <dbReference type="ARBA" id="ARBA00023143"/>
    </source>
</evidence>
<keyword evidence="2 7" id="KW-0812">Transmembrane</keyword>
<feature type="transmembrane region" description="Helical" evidence="7">
    <location>
        <begin position="36"/>
        <end position="60"/>
    </location>
</feature>
<evidence type="ECO:0000256" key="8">
    <source>
        <dbReference type="SAM" id="SignalP"/>
    </source>
</evidence>
<keyword evidence="4 7" id="KW-0472">Membrane</keyword>
<protein>
    <recommendedName>
        <fullName evidence="7">Flagellar protein</fullName>
    </recommendedName>
</protein>
<dbReference type="PANTHER" id="PTHR38766">
    <property type="entry name" value="FLAGELLAR PROTEIN FLIO"/>
    <property type="match status" value="1"/>
</dbReference>
<name>A0ABQ1KT72_9GAMM</name>
<keyword evidence="8" id="KW-0732">Signal</keyword>
<evidence type="ECO:0000313" key="9">
    <source>
        <dbReference type="EMBL" id="GGC07286.1"/>
    </source>
</evidence>
<evidence type="ECO:0000256" key="3">
    <source>
        <dbReference type="ARBA" id="ARBA00022989"/>
    </source>
</evidence>
<proteinExistence type="inferred from homology"/>
<comment type="similarity">
    <text evidence="6 7">Belongs to the FliO/MopB family.</text>
</comment>
<dbReference type="RefSeq" id="WP_188751068.1">
    <property type="nucleotide sequence ID" value="NZ_BMIJ01000008.1"/>
</dbReference>
<comment type="caution">
    <text evidence="9">The sequence shown here is derived from an EMBL/GenBank/DDBJ whole genome shotgun (WGS) entry which is preliminary data.</text>
</comment>
<evidence type="ECO:0000256" key="6">
    <source>
        <dbReference type="ARBA" id="ARBA00037937"/>
    </source>
</evidence>
<feature type="chain" id="PRO_5045157829" description="Flagellar protein" evidence="8">
    <location>
        <begin position="21"/>
        <end position="150"/>
    </location>
</feature>